<evidence type="ECO:0000259" key="2">
    <source>
        <dbReference type="SMART" id="SM00849"/>
    </source>
</evidence>
<dbReference type="InterPro" id="IPR036866">
    <property type="entry name" value="RibonucZ/Hydroxyglut_hydro"/>
</dbReference>
<evidence type="ECO:0000313" key="3">
    <source>
        <dbReference type="EMBL" id="KAK3209116.1"/>
    </source>
</evidence>
<comment type="caution">
    <text evidence="3">The sequence shown here is derived from an EMBL/GenBank/DDBJ whole genome shotgun (WGS) entry which is preliminary data.</text>
</comment>
<dbReference type="Pfam" id="PF00753">
    <property type="entry name" value="Lactamase_B"/>
    <property type="match status" value="1"/>
</dbReference>
<dbReference type="Gene3D" id="3.60.15.10">
    <property type="entry name" value="Ribonuclease Z/Hydroxyacylglutathione hydrolase-like"/>
    <property type="match status" value="1"/>
</dbReference>
<gene>
    <name evidence="3" type="ORF">GRF29_69g876960</name>
</gene>
<dbReference type="AlphaFoldDB" id="A0AAN6LXN9"/>
<proteinExistence type="predicted"/>
<reference evidence="3 4" key="1">
    <citation type="submission" date="2021-02" db="EMBL/GenBank/DDBJ databases">
        <title>Genome assembly of Pseudopithomyces chartarum.</title>
        <authorList>
            <person name="Jauregui R."/>
            <person name="Singh J."/>
            <person name="Voisey C."/>
        </authorList>
    </citation>
    <scope>NUCLEOTIDE SEQUENCE [LARGE SCALE GENOMIC DNA]</scope>
    <source>
        <strain evidence="3 4">AGR01</strain>
    </source>
</reference>
<keyword evidence="1" id="KW-0732">Signal</keyword>
<dbReference type="SMART" id="SM00849">
    <property type="entry name" value="Lactamase_B"/>
    <property type="match status" value="1"/>
</dbReference>
<dbReference type="Proteomes" id="UP001280581">
    <property type="component" value="Unassembled WGS sequence"/>
</dbReference>
<protein>
    <recommendedName>
        <fullName evidence="2">Metallo-beta-lactamase domain-containing protein</fullName>
    </recommendedName>
</protein>
<sequence>MRFFGSAVLAFFTASSLSYAHRISKTDGLKIDVFHLPEKAIQYQNASLRYSPSAFTLIHSSHEAVLVDAPTVAEDGTHLADWIATTIPGKKLRYIYITHAHADHFNAFPAIQKRFPEARVVTTKKVLRHMPAQYDYPLWDIFWVGLFPTLQKADLSQVHSLPSSANFSINGWKSKKHEFRAIEVGEGDTADSTVLHVPDVDLIVGGDVVYGHCYQYLAENPTLQKRRQWLESLEKIKKLKPKIVVPSHMQANEGYGVEHLEETQEYIREWEKLLARSKSWEELENLAKKQWPDRIGTYILRYTAQTFFNATI</sequence>
<dbReference type="SUPFAM" id="SSF56281">
    <property type="entry name" value="Metallo-hydrolase/oxidoreductase"/>
    <property type="match status" value="1"/>
</dbReference>
<dbReference type="InterPro" id="IPR050855">
    <property type="entry name" value="NDM-1-like"/>
</dbReference>
<feature type="signal peptide" evidence="1">
    <location>
        <begin position="1"/>
        <end position="20"/>
    </location>
</feature>
<keyword evidence="4" id="KW-1185">Reference proteome</keyword>
<dbReference type="PANTHER" id="PTHR42951">
    <property type="entry name" value="METALLO-BETA-LACTAMASE DOMAIN-CONTAINING"/>
    <property type="match status" value="1"/>
</dbReference>
<dbReference type="PANTHER" id="PTHR42951:SF14">
    <property type="entry name" value="METALLO-BETA-LACTAMASE SUPERFAMILY PROTEIN"/>
    <property type="match status" value="1"/>
</dbReference>
<dbReference type="CDD" id="cd07739">
    <property type="entry name" value="metallo-hydrolase-like_MBL-fold"/>
    <property type="match status" value="1"/>
</dbReference>
<feature type="chain" id="PRO_5042981765" description="Metallo-beta-lactamase domain-containing protein" evidence="1">
    <location>
        <begin position="21"/>
        <end position="312"/>
    </location>
</feature>
<name>A0AAN6LXN9_9PLEO</name>
<evidence type="ECO:0000313" key="4">
    <source>
        <dbReference type="Proteomes" id="UP001280581"/>
    </source>
</evidence>
<dbReference type="EMBL" id="WVTA01000006">
    <property type="protein sequence ID" value="KAK3209116.1"/>
    <property type="molecule type" value="Genomic_DNA"/>
</dbReference>
<feature type="domain" description="Metallo-beta-lactamase" evidence="2">
    <location>
        <begin position="52"/>
        <end position="248"/>
    </location>
</feature>
<organism evidence="3 4">
    <name type="scientific">Pseudopithomyces chartarum</name>
    <dbReference type="NCBI Taxonomy" id="1892770"/>
    <lineage>
        <taxon>Eukaryota</taxon>
        <taxon>Fungi</taxon>
        <taxon>Dikarya</taxon>
        <taxon>Ascomycota</taxon>
        <taxon>Pezizomycotina</taxon>
        <taxon>Dothideomycetes</taxon>
        <taxon>Pleosporomycetidae</taxon>
        <taxon>Pleosporales</taxon>
        <taxon>Massarineae</taxon>
        <taxon>Didymosphaeriaceae</taxon>
        <taxon>Pseudopithomyces</taxon>
    </lineage>
</organism>
<accession>A0AAN6LXN9</accession>
<evidence type="ECO:0000256" key="1">
    <source>
        <dbReference type="SAM" id="SignalP"/>
    </source>
</evidence>
<dbReference type="InterPro" id="IPR001279">
    <property type="entry name" value="Metallo-B-lactamas"/>
</dbReference>